<dbReference type="SUPFAM" id="SSF54810">
    <property type="entry name" value="GMP synthetase C-terminal dimerisation domain"/>
    <property type="match status" value="1"/>
</dbReference>
<evidence type="ECO:0000256" key="15">
    <source>
        <dbReference type="ARBA" id="ARBA00049404"/>
    </source>
</evidence>
<evidence type="ECO:0000259" key="17">
    <source>
        <dbReference type="PROSITE" id="PS51553"/>
    </source>
</evidence>
<evidence type="ECO:0000256" key="3">
    <source>
        <dbReference type="ARBA" id="ARBA00011738"/>
    </source>
</evidence>
<dbReference type="PANTHER" id="PTHR11922:SF2">
    <property type="entry name" value="GMP SYNTHASE [GLUTAMINE-HYDROLYZING]"/>
    <property type="match status" value="1"/>
</dbReference>
<dbReference type="InterPro" id="IPR025777">
    <property type="entry name" value="GMPS_ATP_PPase_dom"/>
</dbReference>
<evidence type="ECO:0000256" key="2">
    <source>
        <dbReference type="ARBA" id="ARBA00005153"/>
    </source>
</evidence>
<keyword evidence="7 16" id="KW-0547">Nucleotide-binding</keyword>
<keyword evidence="19" id="KW-1185">Reference proteome</keyword>
<dbReference type="InterPro" id="IPR004739">
    <property type="entry name" value="GMP_synth_GATase"/>
</dbReference>
<dbReference type="EMBL" id="MU839003">
    <property type="protein sequence ID" value="KAK1769199.1"/>
    <property type="molecule type" value="Genomic_DNA"/>
</dbReference>
<evidence type="ECO:0000256" key="8">
    <source>
        <dbReference type="ARBA" id="ARBA00022749"/>
    </source>
</evidence>
<accession>A0AAJ0FNN8</accession>
<evidence type="ECO:0000313" key="18">
    <source>
        <dbReference type="EMBL" id="KAK1769199.1"/>
    </source>
</evidence>
<dbReference type="EC" id="6.3.5.2" evidence="4"/>
<dbReference type="SUPFAM" id="SSF52317">
    <property type="entry name" value="Class I glutamine amidotransferase-like"/>
    <property type="match status" value="1"/>
</dbReference>
<comment type="function">
    <text evidence="14">Catalyzes the conversion of xanthine monophosphate (XMP) to GMP in the presence of glutamine and ATP through an adenyl-XMP intermediate.</text>
</comment>
<dbReference type="CDD" id="cd01742">
    <property type="entry name" value="GATase1_GMP_Synthase"/>
    <property type="match status" value="1"/>
</dbReference>
<dbReference type="Pfam" id="PF00117">
    <property type="entry name" value="GATase"/>
    <property type="match status" value="1"/>
</dbReference>
<comment type="subcellular location">
    <subcellularLocation>
        <location evidence="1">Cytoplasm</location>
        <location evidence="1">Cytosol</location>
    </subcellularLocation>
</comment>
<dbReference type="GO" id="GO:0005829">
    <property type="term" value="C:cytosol"/>
    <property type="evidence" value="ECO:0007669"/>
    <property type="project" value="UniProtKB-SubCell"/>
</dbReference>
<dbReference type="Proteomes" id="UP001244011">
    <property type="component" value="Unassembled WGS sequence"/>
</dbReference>
<evidence type="ECO:0000256" key="7">
    <source>
        <dbReference type="ARBA" id="ARBA00022741"/>
    </source>
</evidence>
<sequence>MSPNVEAEAPHNNFDTILVLDFGSQTSHLILRRLRALGVFAELLPCTTKISDLAWKPKGIVFSGGPSSVYDEGAPRKVSVSRTYGCQEIAWRIDSTNVARGEAREYGHADVNIAKVNSHVDRLFAGLGDSIPAFMSHFDKLVSLPTGFVVIAATKNSEYAGIAHEEKPIFGVQFHPELEHTPRGSELLRNFSVDICGAQPNWKMGDFVQLEIARIRDLVGDRALVLGACSGGVDSTVGAALMREAIGDRFKAILIDNGCMRLNECEEVKETLGKHLGINLTVVEAGELFLSRLAGVSDPEKKRKIIGSTFIDLFEKEAIRIEKEAENTPNSGKVEWFLQGTLYPDVIESLSFRGPSATIKSKRVNEVPGVEDCPTKSCKRRSGQKLTLETAHHNVGGLPERMMNGQGLRLIEPLRLLFKDEVRAIGKQLGIHESLVNRHPFPGPGIAIRILGDVTKERVDIARKADHIFITMIKEAGLYDQISQAFAGLDTSRTVGVFGDKRVWGYIVILRAVRTKDFMSAEVFSFDNSFLMNVARTICNEVEGVSRVVYDFTSKPPGTIELE</sequence>
<evidence type="ECO:0000256" key="13">
    <source>
        <dbReference type="ARBA" id="ARBA00031356"/>
    </source>
</evidence>
<comment type="catalytic activity">
    <reaction evidence="15">
        <text>XMP + L-glutamine + ATP + H2O = GMP + L-glutamate + AMP + diphosphate + 2 H(+)</text>
        <dbReference type="Rhea" id="RHEA:11680"/>
        <dbReference type="ChEBI" id="CHEBI:15377"/>
        <dbReference type="ChEBI" id="CHEBI:15378"/>
        <dbReference type="ChEBI" id="CHEBI:29985"/>
        <dbReference type="ChEBI" id="CHEBI:30616"/>
        <dbReference type="ChEBI" id="CHEBI:33019"/>
        <dbReference type="ChEBI" id="CHEBI:57464"/>
        <dbReference type="ChEBI" id="CHEBI:58115"/>
        <dbReference type="ChEBI" id="CHEBI:58359"/>
        <dbReference type="ChEBI" id="CHEBI:456215"/>
        <dbReference type="EC" id="6.3.5.2"/>
    </reaction>
</comment>
<evidence type="ECO:0000256" key="12">
    <source>
        <dbReference type="ARBA" id="ARBA00030464"/>
    </source>
</evidence>
<evidence type="ECO:0000256" key="6">
    <source>
        <dbReference type="ARBA" id="ARBA00022598"/>
    </source>
</evidence>
<dbReference type="CDD" id="cd01997">
    <property type="entry name" value="GMP_synthase_C"/>
    <property type="match status" value="1"/>
</dbReference>
<dbReference type="FunFam" id="3.30.300.10:FF:000002">
    <property type="entry name" value="GMP synthase [glutamine-hydrolyzing]"/>
    <property type="match status" value="1"/>
</dbReference>
<dbReference type="Gene3D" id="3.30.300.10">
    <property type="match status" value="1"/>
</dbReference>
<evidence type="ECO:0000256" key="5">
    <source>
        <dbReference type="ARBA" id="ARBA00021562"/>
    </source>
</evidence>
<comment type="subunit">
    <text evidence="3">Homodimer.</text>
</comment>
<dbReference type="Gene3D" id="3.40.50.620">
    <property type="entry name" value="HUPs"/>
    <property type="match status" value="2"/>
</dbReference>
<evidence type="ECO:0000256" key="9">
    <source>
        <dbReference type="ARBA" id="ARBA00022755"/>
    </source>
</evidence>
<dbReference type="PROSITE" id="PS51553">
    <property type="entry name" value="GMPS_ATP_PPASE"/>
    <property type="match status" value="1"/>
</dbReference>
<evidence type="ECO:0000256" key="4">
    <source>
        <dbReference type="ARBA" id="ARBA00012746"/>
    </source>
</evidence>
<dbReference type="GeneID" id="85307622"/>
<dbReference type="InterPro" id="IPR001674">
    <property type="entry name" value="GMP_synth_C"/>
</dbReference>
<keyword evidence="9 16" id="KW-0658">Purine biosynthesis</keyword>
<dbReference type="AlphaFoldDB" id="A0AAJ0FNN8"/>
<feature type="domain" description="GMPS ATP-PPase" evidence="17">
    <location>
        <begin position="202"/>
        <end position="438"/>
    </location>
</feature>
<dbReference type="Pfam" id="PF00958">
    <property type="entry name" value="GMP_synt_C"/>
    <property type="match status" value="1"/>
</dbReference>
<dbReference type="PROSITE" id="PS51273">
    <property type="entry name" value="GATASE_TYPE_1"/>
    <property type="match status" value="1"/>
</dbReference>
<feature type="binding site" evidence="16">
    <location>
        <begin position="230"/>
        <end position="236"/>
    </location>
    <ligand>
        <name>ATP</name>
        <dbReference type="ChEBI" id="CHEBI:30616"/>
    </ligand>
</feature>
<dbReference type="InterPro" id="IPR017926">
    <property type="entry name" value="GATASE"/>
</dbReference>
<evidence type="ECO:0000256" key="16">
    <source>
        <dbReference type="PROSITE-ProRule" id="PRU00886"/>
    </source>
</evidence>
<keyword evidence="10 16" id="KW-0067">ATP-binding</keyword>
<protein>
    <recommendedName>
        <fullName evidence="5">GMP synthase [glutamine-hydrolyzing]</fullName>
        <ecNumber evidence="4">6.3.5.2</ecNumber>
    </recommendedName>
    <alternativeName>
        <fullName evidence="12">GMP synthetase</fullName>
    </alternativeName>
    <alternativeName>
        <fullName evidence="13">Glutamine amidotransferase</fullName>
    </alternativeName>
</protein>
<dbReference type="SUPFAM" id="SSF52402">
    <property type="entry name" value="Adenine nucleotide alpha hydrolases-like"/>
    <property type="match status" value="1"/>
</dbReference>
<evidence type="ECO:0000313" key="19">
    <source>
        <dbReference type="Proteomes" id="UP001244011"/>
    </source>
</evidence>
<gene>
    <name evidence="18" type="ORF">QBC33DRAFT_447610</name>
</gene>
<dbReference type="RefSeq" id="XP_060285412.1">
    <property type="nucleotide sequence ID" value="XM_060424435.1"/>
</dbReference>
<comment type="caution">
    <text evidence="18">The sequence shown here is derived from an EMBL/GenBank/DDBJ whole genome shotgun (WGS) entry which is preliminary data.</text>
</comment>
<dbReference type="GO" id="GO:0003921">
    <property type="term" value="F:GMP synthase activity"/>
    <property type="evidence" value="ECO:0007669"/>
    <property type="project" value="InterPro"/>
</dbReference>
<reference evidence="18" key="1">
    <citation type="submission" date="2023-06" db="EMBL/GenBank/DDBJ databases">
        <title>Genome-scale phylogeny and comparative genomics of the fungal order Sordariales.</title>
        <authorList>
            <consortium name="Lawrence Berkeley National Laboratory"/>
            <person name="Hensen N."/>
            <person name="Bonometti L."/>
            <person name="Westerberg I."/>
            <person name="Brannstrom I.O."/>
            <person name="Guillou S."/>
            <person name="Cros-Aarteil S."/>
            <person name="Calhoun S."/>
            <person name="Haridas S."/>
            <person name="Kuo A."/>
            <person name="Mondo S."/>
            <person name="Pangilinan J."/>
            <person name="Riley R."/>
            <person name="Labutti K."/>
            <person name="Andreopoulos B."/>
            <person name="Lipzen A."/>
            <person name="Chen C."/>
            <person name="Yanf M."/>
            <person name="Daum C."/>
            <person name="Ng V."/>
            <person name="Clum A."/>
            <person name="Steindorff A."/>
            <person name="Ohm R."/>
            <person name="Martin F."/>
            <person name="Silar P."/>
            <person name="Natvig D."/>
            <person name="Lalanne C."/>
            <person name="Gautier V."/>
            <person name="Ament-Velasquez S.L."/>
            <person name="Kruys A."/>
            <person name="Hutchinson M.I."/>
            <person name="Powell A.J."/>
            <person name="Barry K."/>
            <person name="Miller A.N."/>
            <person name="Grigoriev I.V."/>
            <person name="Debuchy R."/>
            <person name="Gladieux P."/>
            <person name="Thoren M.H."/>
            <person name="Johannesson H."/>
        </authorList>
    </citation>
    <scope>NUCLEOTIDE SEQUENCE</scope>
    <source>
        <strain evidence="18">8032-3</strain>
    </source>
</reference>
<dbReference type="Gene3D" id="3.40.50.880">
    <property type="match status" value="1"/>
</dbReference>
<organism evidence="18 19">
    <name type="scientific">Phialemonium atrogriseum</name>
    <dbReference type="NCBI Taxonomy" id="1093897"/>
    <lineage>
        <taxon>Eukaryota</taxon>
        <taxon>Fungi</taxon>
        <taxon>Dikarya</taxon>
        <taxon>Ascomycota</taxon>
        <taxon>Pezizomycotina</taxon>
        <taxon>Sordariomycetes</taxon>
        <taxon>Sordariomycetidae</taxon>
        <taxon>Cephalothecales</taxon>
        <taxon>Cephalothecaceae</taxon>
        <taxon>Phialemonium</taxon>
    </lineage>
</organism>
<dbReference type="InterPro" id="IPR014729">
    <property type="entry name" value="Rossmann-like_a/b/a_fold"/>
</dbReference>
<comment type="pathway">
    <text evidence="2">Purine metabolism; GMP biosynthesis; GMP from XMP (L-Gln route): step 1/1.</text>
</comment>
<keyword evidence="8 16" id="KW-0332">GMP biosynthesis</keyword>
<proteinExistence type="predicted"/>
<evidence type="ECO:0000256" key="11">
    <source>
        <dbReference type="ARBA" id="ARBA00022962"/>
    </source>
</evidence>
<keyword evidence="11" id="KW-0315">Glutamine amidotransferase</keyword>
<name>A0AAJ0FNN8_9PEZI</name>
<keyword evidence="6" id="KW-0436">Ligase</keyword>
<dbReference type="PANTHER" id="PTHR11922">
    <property type="entry name" value="GMP SYNTHASE-RELATED"/>
    <property type="match status" value="1"/>
</dbReference>
<dbReference type="InterPro" id="IPR029062">
    <property type="entry name" value="Class_I_gatase-like"/>
</dbReference>
<evidence type="ECO:0000256" key="14">
    <source>
        <dbReference type="ARBA" id="ARBA00044933"/>
    </source>
</evidence>
<dbReference type="GO" id="GO:0005524">
    <property type="term" value="F:ATP binding"/>
    <property type="evidence" value="ECO:0007669"/>
    <property type="project" value="UniProtKB-UniRule"/>
</dbReference>
<evidence type="ECO:0000256" key="1">
    <source>
        <dbReference type="ARBA" id="ARBA00004514"/>
    </source>
</evidence>
<evidence type="ECO:0000256" key="10">
    <source>
        <dbReference type="ARBA" id="ARBA00022840"/>
    </source>
</evidence>